<dbReference type="SUPFAM" id="SSF51905">
    <property type="entry name" value="FAD/NAD(P)-binding domain"/>
    <property type="match status" value="2"/>
</dbReference>
<accession>A0A833R731</accession>
<dbReference type="AlphaFoldDB" id="A0A833R731"/>
<dbReference type="Proteomes" id="UP000623129">
    <property type="component" value="Unassembled WGS sequence"/>
</dbReference>
<feature type="domain" description="FAD/NAD(P)-binding" evidence="11">
    <location>
        <begin position="7"/>
        <end position="327"/>
    </location>
</feature>
<evidence type="ECO:0000256" key="6">
    <source>
        <dbReference type="ARBA" id="ARBA00023027"/>
    </source>
</evidence>
<sequence>MGRAFVYVILGGGVAAGYAALEFSRRQVAPGELCIISEESVAPYERPALSKGYLLPENPARLPQFHTCVGANEERLTTKWYREKGIELILGTRVKSADLKKKELLTSSGETITYNYLIIATGARALKLEEFGVRGSEAENVCYLRDIADADRMVNIMQSCAGKNAVVIGGGYIGMECTAALVTNKIKVTMVFPEKHCMARLFTAKMAEFYENYYKARGVKFVKGNVLTSFENDPFGKVTAVILRDGTRIPADMVVVGIGIRANTTLFDGLEKGGAKLALEKGGIKVNGRMQTSDGSVYAVGDVAAFPVKLFGNDIRRLEHVDSARKTARHAVSAIMAPDETGDLDYLPFFYSRVFALSWQFYGDNVGEAVHFGDFPNGRFGVYWVNEGCIIGAFLEGGAKEEYEAISKVVKTRAKVSNVGELEKLGSGFALRESQKLVESTGTGRIASAGTGTGTRSIMEKPLYKWHATAGVAAAASIAVFAYWYGVRRRRW</sequence>
<feature type="domain" description="Monodehydroascorbate reductase 3-like C-terminal" evidence="12">
    <location>
        <begin position="347"/>
        <end position="430"/>
    </location>
</feature>
<dbReference type="Gene3D" id="3.30.390.30">
    <property type="match status" value="1"/>
</dbReference>
<dbReference type="InterPro" id="IPR023753">
    <property type="entry name" value="FAD/NAD-binding_dom"/>
</dbReference>
<dbReference type="Pfam" id="PF21791">
    <property type="entry name" value="MDHAR3-like_C"/>
    <property type="match status" value="1"/>
</dbReference>
<keyword evidence="7" id="KW-0676">Redox-active center</keyword>
<dbReference type="GO" id="GO:0016656">
    <property type="term" value="F:monodehydroascorbate reductase (NADH) activity"/>
    <property type="evidence" value="ECO:0007669"/>
    <property type="project" value="UniProtKB-EC"/>
</dbReference>
<keyword evidence="10" id="KW-0472">Membrane</keyword>
<dbReference type="InterPro" id="IPR036188">
    <property type="entry name" value="FAD/NAD-bd_sf"/>
</dbReference>
<dbReference type="PRINTS" id="PR00368">
    <property type="entry name" value="FADPNR"/>
</dbReference>
<evidence type="ECO:0000313" key="14">
    <source>
        <dbReference type="Proteomes" id="UP000623129"/>
    </source>
</evidence>
<comment type="similarity">
    <text evidence="2">Belongs to the FAD-dependent oxidoreductase family.</text>
</comment>
<keyword evidence="3" id="KW-0285">Flavoprotein</keyword>
<evidence type="ECO:0000256" key="7">
    <source>
        <dbReference type="ARBA" id="ARBA00023284"/>
    </source>
</evidence>
<reference evidence="13" key="1">
    <citation type="submission" date="2020-01" db="EMBL/GenBank/DDBJ databases">
        <title>Genome sequence of Kobresia littledalei, the first chromosome-level genome in the family Cyperaceae.</title>
        <authorList>
            <person name="Qu G."/>
        </authorList>
    </citation>
    <scope>NUCLEOTIDE SEQUENCE</scope>
    <source>
        <strain evidence="13">C.B.Clarke</strain>
        <tissue evidence="13">Leaf</tissue>
    </source>
</reference>
<keyword evidence="10" id="KW-0812">Transmembrane</keyword>
<dbReference type="Gene3D" id="3.50.50.60">
    <property type="entry name" value="FAD/NAD(P)-binding domain"/>
    <property type="match status" value="2"/>
</dbReference>
<dbReference type="EMBL" id="SWLB01000011">
    <property type="protein sequence ID" value="KAF3332782.1"/>
    <property type="molecule type" value="Genomic_DNA"/>
</dbReference>
<dbReference type="Pfam" id="PF07992">
    <property type="entry name" value="Pyr_redox_2"/>
    <property type="match status" value="1"/>
</dbReference>
<keyword evidence="5" id="KW-0560">Oxidoreductase</keyword>
<evidence type="ECO:0000256" key="4">
    <source>
        <dbReference type="ARBA" id="ARBA00022827"/>
    </source>
</evidence>
<keyword evidence="14" id="KW-1185">Reference proteome</keyword>
<name>A0A833R731_9POAL</name>
<comment type="caution">
    <text evidence="13">The sequence shown here is derived from an EMBL/GenBank/DDBJ whole genome shotgun (WGS) entry which is preliminary data.</text>
</comment>
<evidence type="ECO:0000256" key="10">
    <source>
        <dbReference type="SAM" id="Phobius"/>
    </source>
</evidence>
<dbReference type="SUPFAM" id="SSF55424">
    <property type="entry name" value="FAD/NAD-linked reductases, dimerisation (C-terminal) domain"/>
    <property type="match status" value="1"/>
</dbReference>
<dbReference type="EC" id="1.6.5.4" evidence="8"/>
<dbReference type="GO" id="GO:0005737">
    <property type="term" value="C:cytoplasm"/>
    <property type="evidence" value="ECO:0007669"/>
    <property type="project" value="TreeGrafter"/>
</dbReference>
<organism evidence="13 14">
    <name type="scientific">Carex littledalei</name>
    <dbReference type="NCBI Taxonomy" id="544730"/>
    <lineage>
        <taxon>Eukaryota</taxon>
        <taxon>Viridiplantae</taxon>
        <taxon>Streptophyta</taxon>
        <taxon>Embryophyta</taxon>
        <taxon>Tracheophyta</taxon>
        <taxon>Spermatophyta</taxon>
        <taxon>Magnoliopsida</taxon>
        <taxon>Liliopsida</taxon>
        <taxon>Poales</taxon>
        <taxon>Cyperaceae</taxon>
        <taxon>Cyperoideae</taxon>
        <taxon>Cariceae</taxon>
        <taxon>Carex</taxon>
        <taxon>Carex subgen. Euthyceras</taxon>
    </lineage>
</organism>
<evidence type="ECO:0000256" key="3">
    <source>
        <dbReference type="ARBA" id="ARBA00022630"/>
    </source>
</evidence>
<dbReference type="PRINTS" id="PR00411">
    <property type="entry name" value="PNDRDTASEI"/>
</dbReference>
<proteinExistence type="inferred from homology"/>
<dbReference type="PANTHER" id="PTHR43557:SF2">
    <property type="entry name" value="RIESKE DOMAIN-CONTAINING PROTEIN-RELATED"/>
    <property type="match status" value="1"/>
</dbReference>
<keyword evidence="10" id="KW-1133">Transmembrane helix</keyword>
<keyword evidence="6" id="KW-0520">NAD</keyword>
<dbReference type="OrthoDB" id="432169at2759"/>
<dbReference type="InterPro" id="IPR048618">
    <property type="entry name" value="MDHAR3-like_C"/>
</dbReference>
<evidence type="ECO:0000256" key="9">
    <source>
        <dbReference type="ARBA" id="ARBA00048948"/>
    </source>
</evidence>
<comment type="catalytic activity">
    <reaction evidence="9">
        <text>2 monodehydro-L-ascorbate radical + NADH + H(+) = 2 L-ascorbate + NAD(+)</text>
        <dbReference type="Rhea" id="RHEA:14581"/>
        <dbReference type="ChEBI" id="CHEBI:15378"/>
        <dbReference type="ChEBI" id="CHEBI:38290"/>
        <dbReference type="ChEBI" id="CHEBI:57540"/>
        <dbReference type="ChEBI" id="CHEBI:57945"/>
        <dbReference type="ChEBI" id="CHEBI:59513"/>
        <dbReference type="EC" id="1.6.5.4"/>
    </reaction>
</comment>
<evidence type="ECO:0000256" key="8">
    <source>
        <dbReference type="ARBA" id="ARBA00038920"/>
    </source>
</evidence>
<evidence type="ECO:0000259" key="12">
    <source>
        <dbReference type="Pfam" id="PF21791"/>
    </source>
</evidence>
<evidence type="ECO:0000313" key="13">
    <source>
        <dbReference type="EMBL" id="KAF3332782.1"/>
    </source>
</evidence>
<evidence type="ECO:0000259" key="11">
    <source>
        <dbReference type="Pfam" id="PF07992"/>
    </source>
</evidence>
<protein>
    <recommendedName>
        <fullName evidence="8">monodehydroascorbate reductase (NADH)</fullName>
        <ecNumber evidence="8">1.6.5.4</ecNumber>
    </recommendedName>
</protein>
<dbReference type="InterPro" id="IPR016156">
    <property type="entry name" value="FAD/NAD-linked_Rdtase_dimer_sf"/>
</dbReference>
<gene>
    <name evidence="13" type="ORF">FCM35_KLT02359</name>
</gene>
<evidence type="ECO:0000256" key="2">
    <source>
        <dbReference type="ARBA" id="ARBA00006442"/>
    </source>
</evidence>
<comment type="cofactor">
    <cofactor evidence="1">
        <name>FAD</name>
        <dbReference type="ChEBI" id="CHEBI:57692"/>
    </cofactor>
</comment>
<dbReference type="InterPro" id="IPR050446">
    <property type="entry name" value="FAD-oxidoreductase/Apoptosis"/>
</dbReference>
<evidence type="ECO:0000256" key="5">
    <source>
        <dbReference type="ARBA" id="ARBA00023002"/>
    </source>
</evidence>
<evidence type="ECO:0000256" key="1">
    <source>
        <dbReference type="ARBA" id="ARBA00001974"/>
    </source>
</evidence>
<keyword evidence="4" id="KW-0274">FAD</keyword>
<feature type="transmembrane region" description="Helical" evidence="10">
    <location>
        <begin position="466"/>
        <end position="486"/>
    </location>
</feature>
<dbReference type="PANTHER" id="PTHR43557">
    <property type="entry name" value="APOPTOSIS-INDUCING FACTOR 1"/>
    <property type="match status" value="1"/>
</dbReference>